<evidence type="ECO:0000256" key="1">
    <source>
        <dbReference type="SAM" id="MobiDB-lite"/>
    </source>
</evidence>
<proteinExistence type="predicted"/>
<evidence type="ECO:0000313" key="3">
    <source>
        <dbReference type="Proteomes" id="UP000637628"/>
    </source>
</evidence>
<name>A0ABQ3YXV6_9ACTN</name>
<dbReference type="EMBL" id="BOML01000031">
    <property type="protein sequence ID" value="GIE02420.1"/>
    <property type="molecule type" value="Genomic_DNA"/>
</dbReference>
<evidence type="ECO:0000313" key="2">
    <source>
        <dbReference type="EMBL" id="GIE02420.1"/>
    </source>
</evidence>
<sequence length="71" mass="7602">MRMPSAWPPVTGTQPRLRLPQVGVVPAVADHDRARVLGSEQADEPPRADGIPQASGKLDMKIELGSHNPTP</sequence>
<organism evidence="2 3">
    <name type="scientific">Paractinoplanes durhamensis</name>
    <dbReference type="NCBI Taxonomy" id="113563"/>
    <lineage>
        <taxon>Bacteria</taxon>
        <taxon>Bacillati</taxon>
        <taxon>Actinomycetota</taxon>
        <taxon>Actinomycetes</taxon>
        <taxon>Micromonosporales</taxon>
        <taxon>Micromonosporaceae</taxon>
        <taxon>Paractinoplanes</taxon>
    </lineage>
</organism>
<gene>
    <name evidence="2" type="ORF">Adu01nite_37700</name>
</gene>
<accession>A0ABQ3YXV6</accession>
<comment type="caution">
    <text evidence="2">The sequence shown here is derived from an EMBL/GenBank/DDBJ whole genome shotgun (WGS) entry which is preliminary data.</text>
</comment>
<protein>
    <submittedName>
        <fullName evidence="2">Uncharacterized protein</fullName>
    </submittedName>
</protein>
<keyword evidence="3" id="KW-1185">Reference proteome</keyword>
<feature type="region of interest" description="Disordered" evidence="1">
    <location>
        <begin position="32"/>
        <end position="71"/>
    </location>
</feature>
<reference evidence="2 3" key="1">
    <citation type="submission" date="2021-01" db="EMBL/GenBank/DDBJ databases">
        <title>Whole genome shotgun sequence of Actinoplanes durhamensis NBRC 14914.</title>
        <authorList>
            <person name="Komaki H."/>
            <person name="Tamura T."/>
        </authorList>
    </citation>
    <scope>NUCLEOTIDE SEQUENCE [LARGE SCALE GENOMIC DNA]</scope>
    <source>
        <strain evidence="2 3">NBRC 14914</strain>
    </source>
</reference>
<dbReference type="Proteomes" id="UP000637628">
    <property type="component" value="Unassembled WGS sequence"/>
</dbReference>